<organism evidence="1 2">
    <name type="scientific">Peronospora belbahrii</name>
    <dbReference type="NCBI Taxonomy" id="622444"/>
    <lineage>
        <taxon>Eukaryota</taxon>
        <taxon>Sar</taxon>
        <taxon>Stramenopiles</taxon>
        <taxon>Oomycota</taxon>
        <taxon>Peronosporomycetes</taxon>
        <taxon>Peronosporales</taxon>
        <taxon>Peronosporaceae</taxon>
        <taxon>Peronospora</taxon>
    </lineage>
</organism>
<comment type="caution">
    <text evidence="1">The sequence shown here is derived from an EMBL/GenBank/DDBJ whole genome shotgun (WGS) entry which is preliminary data.</text>
</comment>
<evidence type="ECO:0000313" key="1">
    <source>
        <dbReference type="EMBL" id="CAH0515953.1"/>
    </source>
</evidence>
<dbReference type="EMBL" id="CAKLCB010000151">
    <property type="protein sequence ID" value="CAH0515953.1"/>
    <property type="molecule type" value="Genomic_DNA"/>
</dbReference>
<name>A0ABN8CS51_9STRA</name>
<keyword evidence="2" id="KW-1185">Reference proteome</keyword>
<protein>
    <submittedName>
        <fullName evidence="1">Uncharacterized protein</fullName>
    </submittedName>
</protein>
<dbReference type="SUPFAM" id="SSF160651">
    <property type="entry name" value="FLJ32549 C-terminal domain-like"/>
    <property type="match status" value="1"/>
</dbReference>
<dbReference type="Gene3D" id="3.30.450.240">
    <property type="match status" value="1"/>
</dbReference>
<sequence>MDNRSSLDPVCPVFIHFERRQKTTYHISRIDDAIYLVLLAEGVKSSSLSISFFSIAFSPKQRRVESRQKETN</sequence>
<evidence type="ECO:0000313" key="2">
    <source>
        <dbReference type="Proteomes" id="UP001158986"/>
    </source>
</evidence>
<accession>A0ABN8CS51</accession>
<dbReference type="Proteomes" id="UP001158986">
    <property type="component" value="Unassembled WGS sequence"/>
</dbReference>
<reference evidence="1 2" key="1">
    <citation type="submission" date="2021-11" db="EMBL/GenBank/DDBJ databases">
        <authorList>
            <person name="Islam A."/>
            <person name="Islam S."/>
            <person name="Flora M.S."/>
            <person name="Rahman M."/>
            <person name="Ziaur R.M."/>
            <person name="Epstein J.H."/>
            <person name="Hassan M."/>
            <person name="Klassen M."/>
            <person name="Woodard K."/>
            <person name="Webb A."/>
            <person name="Webby R.J."/>
            <person name="El Zowalaty M.E."/>
        </authorList>
    </citation>
    <scope>NUCLEOTIDE SEQUENCE [LARGE SCALE GENOMIC DNA]</scope>
    <source>
        <strain evidence="1">Pbs1</strain>
    </source>
</reference>
<proteinExistence type="predicted"/>
<gene>
    <name evidence="1" type="ORF">PBS001_LOCUS2640</name>
</gene>